<evidence type="ECO:0008006" key="5">
    <source>
        <dbReference type="Google" id="ProtNLM"/>
    </source>
</evidence>
<dbReference type="PANTHER" id="PTHR36842">
    <property type="entry name" value="PROTEIN TOLB HOMOLOG"/>
    <property type="match status" value="1"/>
</dbReference>
<feature type="chain" id="PRO_5039642930" description="DUF5050 domain-containing protein" evidence="2">
    <location>
        <begin position="30"/>
        <end position="329"/>
    </location>
</feature>
<organism evidence="3 4">
    <name type="scientific">Mycetocola zhadangensis</name>
    <dbReference type="NCBI Taxonomy" id="1164595"/>
    <lineage>
        <taxon>Bacteria</taxon>
        <taxon>Bacillati</taxon>
        <taxon>Actinomycetota</taxon>
        <taxon>Actinomycetes</taxon>
        <taxon>Micrococcales</taxon>
        <taxon>Microbacteriaceae</taxon>
        <taxon>Mycetocola</taxon>
    </lineage>
</organism>
<sequence>MEAVTHHAKRPAFAIAVLILLFGASGCSAPTGAGSADADLCQESTDTPTVVDSTDRPLAFTSDRSGNFHLWLMAIDGSDPVQLTTGDNTGFMPAWSPDGTRLAFASAVDQEHYGDICVINADGTGLRNLTNSADTAEYVPTWSPDGTQIVYVRWGESVSEIHVMNSDGGKSRMLTSNGEWPKWSADGEQIVFVSDRGSTGTELWTMAPDGSDQTVLTDMDGAPTEPSWSPDGEAIAFVLGTGNIEDSDPVKWNEDIFVMPANGGPARQITSSQGNDHWPPAWSPDGTQLAFTADGKANVGKIVIVDLDSLDIETVSNGDGHDMFPAWRH</sequence>
<evidence type="ECO:0000256" key="1">
    <source>
        <dbReference type="ARBA" id="ARBA00009820"/>
    </source>
</evidence>
<keyword evidence="2" id="KW-0732">Signal</keyword>
<gene>
    <name evidence="3" type="ORF">D9V28_07280</name>
</gene>
<dbReference type="AlphaFoldDB" id="A0A3L7J0Y9"/>
<dbReference type="InterPro" id="IPR011659">
    <property type="entry name" value="WD40"/>
</dbReference>
<dbReference type="Proteomes" id="UP000282460">
    <property type="component" value="Unassembled WGS sequence"/>
</dbReference>
<feature type="signal peptide" evidence="2">
    <location>
        <begin position="1"/>
        <end position="29"/>
    </location>
</feature>
<comment type="similarity">
    <text evidence="1">Belongs to the TolB family.</text>
</comment>
<dbReference type="InterPro" id="IPR011042">
    <property type="entry name" value="6-blade_b-propeller_TolB-like"/>
</dbReference>
<dbReference type="EMBL" id="RCWJ01000002">
    <property type="protein sequence ID" value="RLQ84039.1"/>
    <property type="molecule type" value="Genomic_DNA"/>
</dbReference>
<dbReference type="SUPFAM" id="SSF69304">
    <property type="entry name" value="Tricorn protease N-terminal domain"/>
    <property type="match status" value="1"/>
</dbReference>
<dbReference type="Pfam" id="PF07676">
    <property type="entry name" value="PD40"/>
    <property type="match status" value="5"/>
</dbReference>
<protein>
    <recommendedName>
        <fullName evidence="5">DUF5050 domain-containing protein</fullName>
    </recommendedName>
</protein>
<keyword evidence="4" id="KW-1185">Reference proteome</keyword>
<dbReference type="Gene3D" id="2.120.10.30">
    <property type="entry name" value="TolB, C-terminal domain"/>
    <property type="match status" value="3"/>
</dbReference>
<reference evidence="3 4" key="1">
    <citation type="submission" date="2018-10" db="EMBL/GenBank/DDBJ databases">
        <authorList>
            <person name="Li J."/>
        </authorList>
    </citation>
    <scope>NUCLEOTIDE SEQUENCE [LARGE SCALE GENOMIC DNA]</scope>
    <source>
        <strain evidence="3 4">ZD1-4</strain>
    </source>
</reference>
<evidence type="ECO:0000313" key="4">
    <source>
        <dbReference type="Proteomes" id="UP000282460"/>
    </source>
</evidence>
<accession>A0A3L7J0Y9</accession>
<dbReference type="PANTHER" id="PTHR36842:SF1">
    <property type="entry name" value="PROTEIN TOLB"/>
    <property type="match status" value="1"/>
</dbReference>
<evidence type="ECO:0000313" key="3">
    <source>
        <dbReference type="EMBL" id="RLQ84039.1"/>
    </source>
</evidence>
<dbReference type="OrthoDB" id="262125at2"/>
<evidence type="ECO:0000256" key="2">
    <source>
        <dbReference type="SAM" id="SignalP"/>
    </source>
</evidence>
<proteinExistence type="inferred from homology"/>
<comment type="caution">
    <text evidence="3">The sequence shown here is derived from an EMBL/GenBank/DDBJ whole genome shotgun (WGS) entry which is preliminary data.</text>
</comment>
<name>A0A3L7J0Y9_9MICO</name>